<dbReference type="PANTHER" id="PTHR33336:SF3">
    <property type="entry name" value="ABM DOMAIN-CONTAINING PROTEIN"/>
    <property type="match status" value="1"/>
</dbReference>
<dbReference type="Pfam" id="PF03992">
    <property type="entry name" value="ABM"/>
    <property type="match status" value="1"/>
</dbReference>
<keyword evidence="2" id="KW-0560">Oxidoreductase</keyword>
<evidence type="ECO:0000313" key="2">
    <source>
        <dbReference type="EMBL" id="MBP2002032.1"/>
    </source>
</evidence>
<protein>
    <submittedName>
        <fullName evidence="2">Quinol monooxygenase YgiN</fullName>
    </submittedName>
</protein>
<evidence type="ECO:0000313" key="3">
    <source>
        <dbReference type="Proteomes" id="UP001519288"/>
    </source>
</evidence>
<name>A0ABS4JJZ7_9BACL</name>
<dbReference type="EMBL" id="JAGGLD010000006">
    <property type="protein sequence ID" value="MBP2002032.1"/>
    <property type="molecule type" value="Genomic_DNA"/>
</dbReference>
<evidence type="ECO:0000259" key="1">
    <source>
        <dbReference type="PROSITE" id="PS51725"/>
    </source>
</evidence>
<dbReference type="InterPro" id="IPR007138">
    <property type="entry name" value="ABM_dom"/>
</dbReference>
<dbReference type="GO" id="GO:0004497">
    <property type="term" value="F:monooxygenase activity"/>
    <property type="evidence" value="ECO:0007669"/>
    <property type="project" value="UniProtKB-KW"/>
</dbReference>
<dbReference type="InterPro" id="IPR050744">
    <property type="entry name" value="AI-2_Isomerase_LsrG"/>
</dbReference>
<sequence>MIILNVFIEVRADKEEEFLASVHDLLDPSRQEEGNILYSLFKQTDAEQKYVTIEHWQDQQAVDQHMNSEHFKSFAVQLKDYVVKPLDFKKYEA</sequence>
<accession>A0ABS4JJZ7</accession>
<reference evidence="2 3" key="1">
    <citation type="submission" date="2021-03" db="EMBL/GenBank/DDBJ databases">
        <title>Genomic Encyclopedia of Type Strains, Phase IV (KMG-IV): sequencing the most valuable type-strain genomes for metagenomic binning, comparative biology and taxonomic classification.</title>
        <authorList>
            <person name="Goeker M."/>
        </authorList>
    </citation>
    <scope>NUCLEOTIDE SEQUENCE [LARGE SCALE GENOMIC DNA]</scope>
    <source>
        <strain evidence="2 3">DSM 26806</strain>
    </source>
</reference>
<proteinExistence type="predicted"/>
<comment type="caution">
    <text evidence="2">The sequence shown here is derived from an EMBL/GenBank/DDBJ whole genome shotgun (WGS) entry which is preliminary data.</text>
</comment>
<dbReference type="PROSITE" id="PS51725">
    <property type="entry name" value="ABM"/>
    <property type="match status" value="1"/>
</dbReference>
<gene>
    <name evidence="2" type="ORF">J2Z69_003089</name>
</gene>
<keyword evidence="2" id="KW-0503">Monooxygenase</keyword>
<dbReference type="PANTHER" id="PTHR33336">
    <property type="entry name" value="QUINOL MONOOXYGENASE YGIN-RELATED"/>
    <property type="match status" value="1"/>
</dbReference>
<feature type="domain" description="ABM" evidence="1">
    <location>
        <begin position="2"/>
        <end position="91"/>
    </location>
</feature>
<dbReference type="SUPFAM" id="SSF54909">
    <property type="entry name" value="Dimeric alpha+beta barrel"/>
    <property type="match status" value="1"/>
</dbReference>
<organism evidence="2 3">
    <name type="scientific">Paenibacillus shirakamiensis</name>
    <dbReference type="NCBI Taxonomy" id="1265935"/>
    <lineage>
        <taxon>Bacteria</taxon>
        <taxon>Bacillati</taxon>
        <taxon>Bacillota</taxon>
        <taxon>Bacilli</taxon>
        <taxon>Bacillales</taxon>
        <taxon>Paenibacillaceae</taxon>
        <taxon>Paenibacillus</taxon>
    </lineage>
</organism>
<dbReference type="RefSeq" id="WP_209864420.1">
    <property type="nucleotide sequence ID" value="NZ_JAGGLD010000006.1"/>
</dbReference>
<dbReference type="Proteomes" id="UP001519288">
    <property type="component" value="Unassembled WGS sequence"/>
</dbReference>
<dbReference type="InterPro" id="IPR011008">
    <property type="entry name" value="Dimeric_a/b-barrel"/>
</dbReference>
<keyword evidence="3" id="KW-1185">Reference proteome</keyword>
<dbReference type="Gene3D" id="3.30.70.100">
    <property type="match status" value="1"/>
</dbReference>